<organism evidence="2 3">
    <name type="scientific">Candidatus Avichristensenella intestinipullorum</name>
    <dbReference type="NCBI Taxonomy" id="2840693"/>
    <lineage>
        <taxon>Bacteria</taxon>
        <taxon>Bacillati</taxon>
        <taxon>Bacillota</taxon>
        <taxon>Clostridia</taxon>
        <taxon>Candidatus Avichristensenella</taxon>
    </lineage>
</organism>
<comment type="caution">
    <text evidence="2">The sequence shown here is derived from an EMBL/GenBank/DDBJ whole genome shotgun (WGS) entry which is preliminary data.</text>
</comment>
<keyword evidence="1" id="KW-0732">Signal</keyword>
<gene>
    <name evidence="2" type="ORF">IAA66_04770</name>
</gene>
<accession>A0A9D1CIL0</accession>
<proteinExistence type="predicted"/>
<feature type="chain" id="PRO_5038393388" evidence="1">
    <location>
        <begin position="24"/>
        <end position="223"/>
    </location>
</feature>
<dbReference type="EMBL" id="DVFI01000073">
    <property type="protein sequence ID" value="HIQ62885.1"/>
    <property type="molecule type" value="Genomic_DNA"/>
</dbReference>
<evidence type="ECO:0000313" key="3">
    <source>
        <dbReference type="Proteomes" id="UP000886819"/>
    </source>
</evidence>
<feature type="signal peptide" evidence="1">
    <location>
        <begin position="1"/>
        <end position="23"/>
    </location>
</feature>
<sequence>MTRTGIRLLSALLLLIMLPGAGAASAEAMPARDAWAIEKAKALAARMQVLAGDGQYIQLYMAQPAEGQDALLDALRAQDWNAPAGITIGVLPGEEALNALLQAMLAENAPSSEVAREEIYRRMPQALVSGTVGMLGAQWLAVASVLTVSESYPAPEDFAPCIVLLHADSGAAMMAAFCWSGEGIVNAQMMFADASAVAGMEEIFAMTAGEGVDKAPLFETRGY</sequence>
<name>A0A9D1CIL0_9FIRM</name>
<reference evidence="2" key="2">
    <citation type="journal article" date="2021" name="PeerJ">
        <title>Extensive microbial diversity within the chicken gut microbiome revealed by metagenomics and culture.</title>
        <authorList>
            <person name="Gilroy R."/>
            <person name="Ravi A."/>
            <person name="Getino M."/>
            <person name="Pursley I."/>
            <person name="Horton D.L."/>
            <person name="Alikhan N.F."/>
            <person name="Baker D."/>
            <person name="Gharbi K."/>
            <person name="Hall N."/>
            <person name="Watson M."/>
            <person name="Adriaenssens E.M."/>
            <person name="Foster-Nyarko E."/>
            <person name="Jarju S."/>
            <person name="Secka A."/>
            <person name="Antonio M."/>
            <person name="Oren A."/>
            <person name="Chaudhuri R.R."/>
            <person name="La Ragione R."/>
            <person name="Hildebrand F."/>
            <person name="Pallen M.J."/>
        </authorList>
    </citation>
    <scope>NUCLEOTIDE SEQUENCE</scope>
    <source>
        <strain evidence="2">ChiHile30-977</strain>
    </source>
</reference>
<protein>
    <submittedName>
        <fullName evidence="2">Uncharacterized protein</fullName>
    </submittedName>
</protein>
<dbReference type="Proteomes" id="UP000886819">
    <property type="component" value="Unassembled WGS sequence"/>
</dbReference>
<evidence type="ECO:0000313" key="2">
    <source>
        <dbReference type="EMBL" id="HIQ62885.1"/>
    </source>
</evidence>
<dbReference type="AlphaFoldDB" id="A0A9D1CIL0"/>
<reference evidence="2" key="1">
    <citation type="submission" date="2020-10" db="EMBL/GenBank/DDBJ databases">
        <authorList>
            <person name="Gilroy R."/>
        </authorList>
    </citation>
    <scope>NUCLEOTIDE SEQUENCE</scope>
    <source>
        <strain evidence="2">ChiHile30-977</strain>
    </source>
</reference>
<evidence type="ECO:0000256" key="1">
    <source>
        <dbReference type="SAM" id="SignalP"/>
    </source>
</evidence>